<dbReference type="Proteomes" id="UP000095751">
    <property type="component" value="Unassembled WGS sequence"/>
</dbReference>
<accession>A0A1E7FSA8</accession>
<proteinExistence type="predicted"/>
<organism evidence="3 4">
    <name type="scientific">Fragilariopsis cylindrus CCMP1102</name>
    <dbReference type="NCBI Taxonomy" id="635003"/>
    <lineage>
        <taxon>Eukaryota</taxon>
        <taxon>Sar</taxon>
        <taxon>Stramenopiles</taxon>
        <taxon>Ochrophyta</taxon>
        <taxon>Bacillariophyta</taxon>
        <taxon>Bacillariophyceae</taxon>
        <taxon>Bacillariophycidae</taxon>
        <taxon>Bacillariales</taxon>
        <taxon>Bacillariaceae</taxon>
        <taxon>Fragilariopsis</taxon>
    </lineage>
</organism>
<dbReference type="PANTHER" id="PTHR43888">
    <property type="entry name" value="DNAJ-LIKE-2, ISOFORM A-RELATED"/>
    <property type="match status" value="1"/>
</dbReference>
<dbReference type="Pfam" id="PF00226">
    <property type="entry name" value="DnaJ"/>
    <property type="match status" value="1"/>
</dbReference>
<dbReference type="Gene3D" id="1.10.287.110">
    <property type="entry name" value="DnaJ domain"/>
    <property type="match status" value="1"/>
</dbReference>
<dbReference type="InParanoid" id="A0A1E7FSA8"/>
<dbReference type="CDD" id="cd10747">
    <property type="entry name" value="DnaJ_C"/>
    <property type="match status" value="1"/>
</dbReference>
<gene>
    <name evidence="3" type="ORF">FRACYDRAFT_159922</name>
</gene>
<feature type="non-terminal residue" evidence="3">
    <location>
        <position position="274"/>
    </location>
</feature>
<dbReference type="InterPro" id="IPR001623">
    <property type="entry name" value="DnaJ_domain"/>
</dbReference>
<dbReference type="GO" id="GO:0030544">
    <property type="term" value="F:Hsp70 protein binding"/>
    <property type="evidence" value="ECO:0007669"/>
    <property type="project" value="InterPro"/>
</dbReference>
<dbReference type="InterPro" id="IPR018253">
    <property type="entry name" value="DnaJ_domain_CS"/>
</dbReference>
<dbReference type="KEGG" id="fcy:FRACYDRAFT_159922"/>
<dbReference type="Gene3D" id="2.60.260.20">
    <property type="entry name" value="Urease metallochaperone UreE, N-terminal domain"/>
    <property type="match status" value="2"/>
</dbReference>
<dbReference type="SUPFAM" id="SSF46565">
    <property type="entry name" value="Chaperone J-domain"/>
    <property type="match status" value="1"/>
</dbReference>
<evidence type="ECO:0000256" key="1">
    <source>
        <dbReference type="SAM" id="MobiDB-lite"/>
    </source>
</evidence>
<dbReference type="PRINTS" id="PR00625">
    <property type="entry name" value="JDOMAIN"/>
</dbReference>
<dbReference type="FunFam" id="2.60.260.20:FF:000013">
    <property type="entry name" value="DnaJ subfamily B member 11"/>
    <property type="match status" value="1"/>
</dbReference>
<dbReference type="InterPro" id="IPR036869">
    <property type="entry name" value="J_dom_sf"/>
</dbReference>
<feature type="domain" description="J" evidence="2">
    <location>
        <begin position="2"/>
        <end position="64"/>
    </location>
</feature>
<dbReference type="EMBL" id="KV784354">
    <property type="protein sequence ID" value="OEU21018.1"/>
    <property type="molecule type" value="Genomic_DNA"/>
</dbReference>
<feature type="non-terminal residue" evidence="3">
    <location>
        <position position="1"/>
    </location>
</feature>
<dbReference type="OrthoDB" id="550424at2759"/>
<dbReference type="AlphaFoldDB" id="A0A1E7FSA8"/>
<dbReference type="SUPFAM" id="SSF49493">
    <property type="entry name" value="HSP40/DnaJ peptide-binding domain"/>
    <property type="match status" value="2"/>
</dbReference>
<dbReference type="SMART" id="SM00271">
    <property type="entry name" value="DnaJ"/>
    <property type="match status" value="1"/>
</dbReference>
<dbReference type="PROSITE" id="PS00636">
    <property type="entry name" value="DNAJ_1"/>
    <property type="match status" value="1"/>
</dbReference>
<dbReference type="CDD" id="cd06257">
    <property type="entry name" value="DnaJ"/>
    <property type="match status" value="1"/>
</dbReference>
<evidence type="ECO:0000313" key="3">
    <source>
        <dbReference type="EMBL" id="OEU21018.1"/>
    </source>
</evidence>
<dbReference type="PROSITE" id="PS50076">
    <property type="entry name" value="DNAJ_2"/>
    <property type="match status" value="1"/>
</dbReference>
<reference evidence="3 4" key="1">
    <citation type="submission" date="2016-09" db="EMBL/GenBank/DDBJ databases">
        <title>Extensive genetic diversity and differential bi-allelic expression allows diatom success in the polar Southern Ocean.</title>
        <authorList>
            <consortium name="DOE Joint Genome Institute"/>
            <person name="Mock T."/>
            <person name="Otillar R.P."/>
            <person name="Strauss J."/>
            <person name="Dupont C."/>
            <person name="Frickenhaus S."/>
            <person name="Maumus F."/>
            <person name="Mcmullan M."/>
            <person name="Sanges R."/>
            <person name="Schmutz J."/>
            <person name="Toseland A."/>
            <person name="Valas R."/>
            <person name="Veluchamy A."/>
            <person name="Ward B.J."/>
            <person name="Allen A."/>
            <person name="Barry K."/>
            <person name="Falciatore A."/>
            <person name="Ferrante M."/>
            <person name="Fortunato A.E."/>
            <person name="Gloeckner G."/>
            <person name="Gruber A."/>
            <person name="Hipkin R."/>
            <person name="Janech M."/>
            <person name="Kroth P."/>
            <person name="Leese F."/>
            <person name="Lindquist E."/>
            <person name="Lyon B.R."/>
            <person name="Martin J."/>
            <person name="Mayer C."/>
            <person name="Parker M."/>
            <person name="Quesneville H."/>
            <person name="Raymond J."/>
            <person name="Uhlig C."/>
            <person name="Valentin K.U."/>
            <person name="Worden A.Z."/>
            <person name="Armbrust E.V."/>
            <person name="Bowler C."/>
            <person name="Green B."/>
            <person name="Moulton V."/>
            <person name="Van Oosterhout C."/>
            <person name="Grigoriev I."/>
        </authorList>
    </citation>
    <scope>NUCLEOTIDE SEQUENCE [LARGE SCALE GENOMIC DNA]</scope>
    <source>
        <strain evidence="3 4">CCMP1102</strain>
    </source>
</reference>
<evidence type="ECO:0000259" key="2">
    <source>
        <dbReference type="PROSITE" id="PS50076"/>
    </source>
</evidence>
<feature type="compositionally biased region" description="Polar residues" evidence="1">
    <location>
        <begin position="130"/>
        <end position="143"/>
    </location>
</feature>
<dbReference type="InterPro" id="IPR002939">
    <property type="entry name" value="DnaJ_C"/>
</dbReference>
<sequence>EDFYDVLGVPNTASERDIQKAYRKRCVQTHPDKTGGDRRAFDKVAEAYDVLSDQSKRQVYNRYGKAGMDPTNNGSNGASPFGGGGDGAAAMFRDMFQQARQQQRQQQRRNQTLRYQLEVTLEDLYFGRTRSVQVTPPRSSSNYQQQRRRKEVDVHISKGSVNGQSVVLSGEVDFNDDNSPPGDLVFILTQVPHATFTRKGHDLAMELNISLEEALCGLKRSIKHLDGTEISIPITIRTGDVQVLKGRGMPKRNTNDEFGDLYIQYRVEMPKSKS</sequence>
<evidence type="ECO:0000313" key="4">
    <source>
        <dbReference type="Proteomes" id="UP000095751"/>
    </source>
</evidence>
<feature type="region of interest" description="Disordered" evidence="1">
    <location>
        <begin position="65"/>
        <end position="89"/>
    </location>
</feature>
<dbReference type="GO" id="GO:0051082">
    <property type="term" value="F:unfolded protein binding"/>
    <property type="evidence" value="ECO:0007669"/>
    <property type="project" value="InterPro"/>
</dbReference>
<feature type="region of interest" description="Disordered" evidence="1">
    <location>
        <begin position="130"/>
        <end position="149"/>
    </location>
</feature>
<keyword evidence="4" id="KW-1185">Reference proteome</keyword>
<protein>
    <submittedName>
        <fullName evidence="3">DnaJ-domain-containing protein</fullName>
    </submittedName>
</protein>
<dbReference type="InterPro" id="IPR044713">
    <property type="entry name" value="DNJA1/2-like"/>
</dbReference>
<dbReference type="GO" id="GO:0006457">
    <property type="term" value="P:protein folding"/>
    <property type="evidence" value="ECO:0007669"/>
    <property type="project" value="InterPro"/>
</dbReference>
<dbReference type="Pfam" id="PF01556">
    <property type="entry name" value="DnaJ_C"/>
    <property type="match status" value="1"/>
</dbReference>
<name>A0A1E7FSA8_9STRA</name>
<dbReference type="InterPro" id="IPR008971">
    <property type="entry name" value="HSP40/DnaJ_pept-bd"/>
</dbReference>